<evidence type="ECO:0000313" key="10">
    <source>
        <dbReference type="Proteomes" id="UP000185003"/>
    </source>
</evidence>
<dbReference type="RefSeq" id="WP_084185578.1">
    <property type="nucleotide sequence ID" value="NZ_FSRA01000001.1"/>
</dbReference>
<evidence type="ECO:0000256" key="2">
    <source>
        <dbReference type="ARBA" id="ARBA00010792"/>
    </source>
</evidence>
<sequence>MDQIIEFFKHLISPEWIIQHGGLYLILGIIFAETGLFVGFFLPGDSLLFVAGIYGEELSASFFNMPFVVIMALIAIMGILGNMVGFWFGKKSGPLLFKRKDTFLFKKKHLWQAKEVFDKYGAGAVFIARFLPVVRTFTPIVAGIVNMERKKFMFWNVVGSISWVFSMMLAGHYLNKAFPNLKDHLEWIIIIIVVITTLPVIIKLVFGKSTIHAHFDEFGNPIEPPVEKEEIKS</sequence>
<evidence type="ECO:0000313" key="9">
    <source>
        <dbReference type="EMBL" id="SIO11231.1"/>
    </source>
</evidence>
<reference evidence="9 10" key="1">
    <citation type="submission" date="2016-11" db="EMBL/GenBank/DDBJ databases">
        <authorList>
            <person name="Jaros S."/>
            <person name="Januszkiewicz K."/>
            <person name="Wedrychowicz H."/>
        </authorList>
    </citation>
    <scope>NUCLEOTIDE SEQUENCE [LARGE SCALE GENOMIC DNA]</scope>
    <source>
        <strain evidence="9 10">DSM 24787</strain>
    </source>
</reference>
<keyword evidence="4 7" id="KW-0812">Transmembrane</keyword>
<name>A0A1N6GUH1_9BACT</name>
<evidence type="ECO:0000256" key="3">
    <source>
        <dbReference type="ARBA" id="ARBA00022475"/>
    </source>
</evidence>
<dbReference type="InterPro" id="IPR032816">
    <property type="entry name" value="VTT_dom"/>
</dbReference>
<feature type="transmembrane region" description="Helical" evidence="7">
    <location>
        <begin position="62"/>
        <end position="89"/>
    </location>
</feature>
<comment type="subcellular location">
    <subcellularLocation>
        <location evidence="1 7">Cell membrane</location>
        <topology evidence="1 7">Multi-pass membrane protein</topology>
    </subcellularLocation>
</comment>
<dbReference type="PANTHER" id="PTHR30353:SF0">
    <property type="entry name" value="TRANSMEMBRANE PROTEIN"/>
    <property type="match status" value="1"/>
</dbReference>
<feature type="transmembrane region" description="Helical" evidence="7">
    <location>
        <begin position="154"/>
        <end position="175"/>
    </location>
</feature>
<dbReference type="PANTHER" id="PTHR30353">
    <property type="entry name" value="INNER MEMBRANE PROTEIN DEDA-RELATED"/>
    <property type="match status" value="1"/>
</dbReference>
<feature type="transmembrane region" description="Helical" evidence="7">
    <location>
        <begin position="187"/>
        <end position="206"/>
    </location>
</feature>
<dbReference type="EMBL" id="FSRA01000001">
    <property type="protein sequence ID" value="SIO11231.1"/>
    <property type="molecule type" value="Genomic_DNA"/>
</dbReference>
<protein>
    <submittedName>
        <fullName evidence="9">Membrane-associated protein</fullName>
    </submittedName>
</protein>
<evidence type="ECO:0000259" key="8">
    <source>
        <dbReference type="Pfam" id="PF09335"/>
    </source>
</evidence>
<organism evidence="9 10">
    <name type="scientific">Chitinophaga niabensis</name>
    <dbReference type="NCBI Taxonomy" id="536979"/>
    <lineage>
        <taxon>Bacteria</taxon>
        <taxon>Pseudomonadati</taxon>
        <taxon>Bacteroidota</taxon>
        <taxon>Chitinophagia</taxon>
        <taxon>Chitinophagales</taxon>
        <taxon>Chitinophagaceae</taxon>
        <taxon>Chitinophaga</taxon>
    </lineage>
</organism>
<dbReference type="Proteomes" id="UP000185003">
    <property type="component" value="Unassembled WGS sequence"/>
</dbReference>
<dbReference type="Pfam" id="PF09335">
    <property type="entry name" value="VTT_dom"/>
    <property type="match status" value="1"/>
</dbReference>
<accession>A0A1N6GUH1</accession>
<gene>
    <name evidence="9" type="ORF">SAMN04488055_2986</name>
</gene>
<dbReference type="GO" id="GO:0005886">
    <property type="term" value="C:plasma membrane"/>
    <property type="evidence" value="ECO:0007669"/>
    <property type="project" value="UniProtKB-SubCell"/>
</dbReference>
<keyword evidence="6 7" id="KW-0472">Membrane</keyword>
<keyword evidence="10" id="KW-1185">Reference proteome</keyword>
<evidence type="ECO:0000256" key="4">
    <source>
        <dbReference type="ARBA" id="ARBA00022692"/>
    </source>
</evidence>
<feature type="transmembrane region" description="Helical" evidence="7">
    <location>
        <begin position="21"/>
        <end position="42"/>
    </location>
</feature>
<keyword evidence="5 7" id="KW-1133">Transmembrane helix</keyword>
<dbReference type="InterPro" id="IPR032818">
    <property type="entry name" value="DedA-like"/>
</dbReference>
<dbReference type="AlphaFoldDB" id="A0A1N6GUH1"/>
<proteinExistence type="inferred from homology"/>
<evidence type="ECO:0000256" key="5">
    <source>
        <dbReference type="ARBA" id="ARBA00022989"/>
    </source>
</evidence>
<comment type="similarity">
    <text evidence="2 7">Belongs to the DedA family.</text>
</comment>
<dbReference type="OrthoDB" id="9813426at2"/>
<dbReference type="STRING" id="536979.SAMN04488055_2986"/>
<evidence type="ECO:0000256" key="7">
    <source>
        <dbReference type="RuleBase" id="RU367016"/>
    </source>
</evidence>
<feature type="domain" description="VTT" evidence="8">
    <location>
        <begin position="43"/>
        <end position="172"/>
    </location>
</feature>
<evidence type="ECO:0000256" key="1">
    <source>
        <dbReference type="ARBA" id="ARBA00004651"/>
    </source>
</evidence>
<evidence type="ECO:0000256" key="6">
    <source>
        <dbReference type="ARBA" id="ARBA00023136"/>
    </source>
</evidence>
<keyword evidence="3 7" id="KW-1003">Cell membrane</keyword>